<dbReference type="GO" id="GO:0005178">
    <property type="term" value="F:integrin binding"/>
    <property type="evidence" value="ECO:0007669"/>
    <property type="project" value="TreeGrafter"/>
</dbReference>
<feature type="chain" id="PRO_5035241048" evidence="1">
    <location>
        <begin position="19"/>
        <end position="197"/>
    </location>
</feature>
<dbReference type="Gene3D" id="2.130.10.130">
    <property type="entry name" value="Integrin alpha, N-terminal"/>
    <property type="match status" value="1"/>
</dbReference>
<name>A0A8J5MKE1_HOMAM</name>
<dbReference type="Proteomes" id="UP000747542">
    <property type="component" value="Unassembled WGS sequence"/>
</dbReference>
<evidence type="ECO:0000313" key="2">
    <source>
        <dbReference type="EMBL" id="KAG7154654.1"/>
    </source>
</evidence>
<dbReference type="PANTHER" id="PTHR23220:SF133">
    <property type="entry name" value="INTEGRIN ALPHA-PS2"/>
    <property type="match status" value="1"/>
</dbReference>
<reference evidence="2" key="1">
    <citation type="journal article" date="2021" name="Sci. Adv.">
        <title>The American lobster genome reveals insights on longevity, neural, and immune adaptations.</title>
        <authorList>
            <person name="Polinski J.M."/>
            <person name="Zimin A.V."/>
            <person name="Clark K.F."/>
            <person name="Kohn A.B."/>
            <person name="Sadowski N."/>
            <person name="Timp W."/>
            <person name="Ptitsyn A."/>
            <person name="Khanna P."/>
            <person name="Romanova D.Y."/>
            <person name="Williams P."/>
            <person name="Greenwood S.J."/>
            <person name="Moroz L.L."/>
            <person name="Walt D.R."/>
            <person name="Bodnar A.G."/>
        </authorList>
    </citation>
    <scope>NUCLEOTIDE SEQUENCE</scope>
    <source>
        <strain evidence="2">GMGI-L3</strain>
    </source>
</reference>
<comment type="caution">
    <text evidence="2">The sequence shown here is derived from an EMBL/GenBank/DDBJ whole genome shotgun (WGS) entry which is preliminary data.</text>
</comment>
<organism evidence="2 3">
    <name type="scientific">Homarus americanus</name>
    <name type="common">American lobster</name>
    <dbReference type="NCBI Taxonomy" id="6706"/>
    <lineage>
        <taxon>Eukaryota</taxon>
        <taxon>Metazoa</taxon>
        <taxon>Ecdysozoa</taxon>
        <taxon>Arthropoda</taxon>
        <taxon>Crustacea</taxon>
        <taxon>Multicrustacea</taxon>
        <taxon>Malacostraca</taxon>
        <taxon>Eumalacostraca</taxon>
        <taxon>Eucarida</taxon>
        <taxon>Decapoda</taxon>
        <taxon>Pleocyemata</taxon>
        <taxon>Astacidea</taxon>
        <taxon>Nephropoidea</taxon>
        <taxon>Nephropidae</taxon>
        <taxon>Homarus</taxon>
    </lineage>
</organism>
<dbReference type="GO" id="GO:0098609">
    <property type="term" value="P:cell-cell adhesion"/>
    <property type="evidence" value="ECO:0007669"/>
    <property type="project" value="TreeGrafter"/>
</dbReference>
<gene>
    <name evidence="2" type="ORF">Hamer_G015004</name>
</gene>
<keyword evidence="1" id="KW-0732">Signal</keyword>
<feature type="signal peptide" evidence="1">
    <location>
        <begin position="1"/>
        <end position="18"/>
    </location>
</feature>
<dbReference type="GO" id="GO:0007160">
    <property type="term" value="P:cell-matrix adhesion"/>
    <property type="evidence" value="ECO:0007669"/>
    <property type="project" value="TreeGrafter"/>
</dbReference>
<proteinExistence type="predicted"/>
<evidence type="ECO:0000313" key="3">
    <source>
        <dbReference type="Proteomes" id="UP000747542"/>
    </source>
</evidence>
<evidence type="ECO:0000256" key="1">
    <source>
        <dbReference type="SAM" id="SignalP"/>
    </source>
</evidence>
<sequence length="197" mass="21604">MMAVRSFFVLFLATRGASHNIYTENSSTLTGNSSSQFGYSVAFWETNNKMKLVVAAPMEDNGLGGDGEHGYGLIIPGEVYLFDPHNEFTICCQGDTKLEPLYDPGSDKKDLRTYGKGGYYFGLGSTVVTGSSANAPLLMCAPRSSYYKQRGGDRTVIPEGECLLLYGNSHKPLRLKPKTNNVRYCGFSAAFDKVFQL</sequence>
<dbReference type="GO" id="GO:0033627">
    <property type="term" value="P:cell adhesion mediated by integrin"/>
    <property type="evidence" value="ECO:0007669"/>
    <property type="project" value="TreeGrafter"/>
</dbReference>
<dbReference type="GO" id="GO:0008305">
    <property type="term" value="C:integrin complex"/>
    <property type="evidence" value="ECO:0007669"/>
    <property type="project" value="TreeGrafter"/>
</dbReference>
<accession>A0A8J5MKE1</accession>
<protein>
    <submittedName>
        <fullName evidence="2">Uncharacterized protein</fullName>
    </submittedName>
</protein>
<dbReference type="InterPro" id="IPR028994">
    <property type="entry name" value="Integrin_alpha_N"/>
</dbReference>
<dbReference type="EMBL" id="JAHLQT010044109">
    <property type="protein sequence ID" value="KAG7154654.1"/>
    <property type="molecule type" value="Genomic_DNA"/>
</dbReference>
<dbReference type="AlphaFoldDB" id="A0A8J5MKE1"/>
<dbReference type="GO" id="GO:0007229">
    <property type="term" value="P:integrin-mediated signaling pathway"/>
    <property type="evidence" value="ECO:0007669"/>
    <property type="project" value="TreeGrafter"/>
</dbReference>
<dbReference type="PANTHER" id="PTHR23220">
    <property type="entry name" value="INTEGRIN ALPHA"/>
    <property type="match status" value="1"/>
</dbReference>
<dbReference type="GO" id="GO:0009897">
    <property type="term" value="C:external side of plasma membrane"/>
    <property type="evidence" value="ECO:0007669"/>
    <property type="project" value="TreeGrafter"/>
</dbReference>
<keyword evidence="3" id="KW-1185">Reference proteome</keyword>